<name>A0A7J5ZB72_DISMA</name>
<dbReference type="OrthoDB" id="430826at2759"/>
<keyword evidence="3" id="KW-1185">Reference proteome</keyword>
<dbReference type="Proteomes" id="UP000518266">
    <property type="component" value="Unassembled WGS sequence"/>
</dbReference>
<feature type="region of interest" description="Disordered" evidence="1">
    <location>
        <begin position="37"/>
        <end position="80"/>
    </location>
</feature>
<accession>A0A7J5ZB72</accession>
<dbReference type="AlphaFoldDB" id="A0A7J5ZB72"/>
<proteinExistence type="predicted"/>
<sequence length="113" mass="12817">MEAALNAVEELVDDLQYETEGLTVEEKKLQARLASISRSQLDEEQEIQKWPTQRTTSNNKSGRTAPRHQTTADSVERTANEALIDSKKSLALIRDLMTRENKVQELIGDMKTM</sequence>
<dbReference type="EMBL" id="JAAKFY010000004">
    <property type="protein sequence ID" value="KAF3857628.1"/>
    <property type="molecule type" value="Genomic_DNA"/>
</dbReference>
<reference evidence="2 3" key="1">
    <citation type="submission" date="2020-03" db="EMBL/GenBank/DDBJ databases">
        <title>Dissostichus mawsoni Genome sequencing and assembly.</title>
        <authorList>
            <person name="Park H."/>
        </authorList>
    </citation>
    <scope>NUCLEOTIDE SEQUENCE [LARGE SCALE GENOMIC DNA]</scope>
    <source>
        <strain evidence="2">DM0001</strain>
        <tissue evidence="2">Muscle</tissue>
    </source>
</reference>
<protein>
    <submittedName>
        <fullName evidence="2">Uncharacterized protein</fullName>
    </submittedName>
</protein>
<gene>
    <name evidence="2" type="ORF">F7725_010829</name>
</gene>
<evidence type="ECO:0000313" key="2">
    <source>
        <dbReference type="EMBL" id="KAF3857628.1"/>
    </source>
</evidence>
<organism evidence="2 3">
    <name type="scientific">Dissostichus mawsoni</name>
    <name type="common">Antarctic cod</name>
    <dbReference type="NCBI Taxonomy" id="36200"/>
    <lineage>
        <taxon>Eukaryota</taxon>
        <taxon>Metazoa</taxon>
        <taxon>Chordata</taxon>
        <taxon>Craniata</taxon>
        <taxon>Vertebrata</taxon>
        <taxon>Euteleostomi</taxon>
        <taxon>Actinopterygii</taxon>
        <taxon>Neopterygii</taxon>
        <taxon>Teleostei</taxon>
        <taxon>Neoteleostei</taxon>
        <taxon>Acanthomorphata</taxon>
        <taxon>Eupercaria</taxon>
        <taxon>Perciformes</taxon>
        <taxon>Notothenioidei</taxon>
        <taxon>Nototheniidae</taxon>
        <taxon>Dissostichus</taxon>
    </lineage>
</organism>
<evidence type="ECO:0000256" key="1">
    <source>
        <dbReference type="SAM" id="MobiDB-lite"/>
    </source>
</evidence>
<evidence type="ECO:0000313" key="3">
    <source>
        <dbReference type="Proteomes" id="UP000518266"/>
    </source>
</evidence>
<feature type="compositionally biased region" description="Polar residues" evidence="1">
    <location>
        <begin position="50"/>
        <end position="73"/>
    </location>
</feature>
<comment type="caution">
    <text evidence="2">The sequence shown here is derived from an EMBL/GenBank/DDBJ whole genome shotgun (WGS) entry which is preliminary data.</text>
</comment>